<evidence type="ECO:0000256" key="1">
    <source>
        <dbReference type="SAM" id="Coils"/>
    </source>
</evidence>
<feature type="coiled-coil region" evidence="1">
    <location>
        <begin position="65"/>
        <end position="92"/>
    </location>
</feature>
<keyword evidence="1" id="KW-0175">Coiled coil</keyword>
<evidence type="ECO:0000313" key="3">
    <source>
        <dbReference type="Proteomes" id="UP001487740"/>
    </source>
</evidence>
<reference evidence="2 3" key="1">
    <citation type="submission" date="2023-03" db="EMBL/GenBank/DDBJ databases">
        <title>High-quality genome of Scylla paramamosain provides insights in environmental adaptation.</title>
        <authorList>
            <person name="Zhang L."/>
        </authorList>
    </citation>
    <scope>NUCLEOTIDE SEQUENCE [LARGE SCALE GENOMIC DNA]</scope>
    <source>
        <strain evidence="2">LZ_2023a</strain>
        <tissue evidence="2">Muscle</tissue>
    </source>
</reference>
<dbReference type="EMBL" id="JARAKH010004398">
    <property type="protein sequence ID" value="KAK8372104.1"/>
    <property type="molecule type" value="Genomic_DNA"/>
</dbReference>
<organism evidence="2 3">
    <name type="scientific">Scylla paramamosain</name>
    <name type="common">Mud crab</name>
    <dbReference type="NCBI Taxonomy" id="85552"/>
    <lineage>
        <taxon>Eukaryota</taxon>
        <taxon>Metazoa</taxon>
        <taxon>Ecdysozoa</taxon>
        <taxon>Arthropoda</taxon>
        <taxon>Crustacea</taxon>
        <taxon>Multicrustacea</taxon>
        <taxon>Malacostraca</taxon>
        <taxon>Eumalacostraca</taxon>
        <taxon>Eucarida</taxon>
        <taxon>Decapoda</taxon>
        <taxon>Pleocyemata</taxon>
        <taxon>Brachyura</taxon>
        <taxon>Eubrachyura</taxon>
        <taxon>Portunoidea</taxon>
        <taxon>Portunidae</taxon>
        <taxon>Portuninae</taxon>
        <taxon>Scylla</taxon>
    </lineage>
</organism>
<dbReference type="AlphaFoldDB" id="A0AAW0SAR4"/>
<sequence length="122" mass="13634">METSLVTYCSNIEIKNVTRQNSELHALITEYKVTPSEEKDKDGMSSCENSEAKCTDTKGKLLGQVATLTSEVSRLESECSSLQVQLDCERDKYNKLLGESLAHEKLSEDVITEPKGKKVYIL</sequence>
<name>A0AAW0SAR4_SCYPA</name>
<evidence type="ECO:0000313" key="2">
    <source>
        <dbReference type="EMBL" id="KAK8372104.1"/>
    </source>
</evidence>
<gene>
    <name evidence="2" type="ORF">O3P69_019816</name>
</gene>
<protein>
    <submittedName>
        <fullName evidence="2">Uncharacterized protein</fullName>
    </submittedName>
</protein>
<comment type="caution">
    <text evidence="2">The sequence shown here is derived from an EMBL/GenBank/DDBJ whole genome shotgun (WGS) entry which is preliminary data.</text>
</comment>
<keyword evidence="3" id="KW-1185">Reference proteome</keyword>
<accession>A0AAW0SAR4</accession>
<proteinExistence type="predicted"/>
<dbReference type="Proteomes" id="UP001487740">
    <property type="component" value="Unassembled WGS sequence"/>
</dbReference>